<dbReference type="EMBL" id="JBEPLU010000002">
    <property type="protein sequence ID" value="MET3527280.1"/>
    <property type="molecule type" value="Genomic_DNA"/>
</dbReference>
<keyword evidence="3" id="KW-0966">Cell projection</keyword>
<name>A0ABV2EJT2_9CAUL</name>
<keyword evidence="2" id="KW-1133">Transmembrane helix</keyword>
<evidence type="ECO:0000313" key="3">
    <source>
        <dbReference type="EMBL" id="MET3527280.1"/>
    </source>
</evidence>
<reference evidence="3 4" key="1">
    <citation type="submission" date="2024-06" db="EMBL/GenBank/DDBJ databases">
        <title>Genomic Encyclopedia of Type Strains, Phase IV (KMG-IV): sequencing the most valuable type-strain genomes for metagenomic binning, comparative biology and taxonomic classification.</title>
        <authorList>
            <person name="Goeker M."/>
        </authorList>
    </citation>
    <scope>NUCLEOTIDE SEQUENCE [LARGE SCALE GENOMIC DNA]</scope>
    <source>
        <strain evidence="3 4">DSM 17809</strain>
    </source>
</reference>
<organism evidence="3 4">
    <name type="scientific">Phenylobacterium koreense</name>
    <dbReference type="NCBI Taxonomy" id="266125"/>
    <lineage>
        <taxon>Bacteria</taxon>
        <taxon>Pseudomonadati</taxon>
        <taxon>Pseudomonadota</taxon>
        <taxon>Alphaproteobacteria</taxon>
        <taxon>Caulobacterales</taxon>
        <taxon>Caulobacteraceae</taxon>
        <taxon>Phenylobacterium</taxon>
    </lineage>
</organism>
<gene>
    <name evidence="3" type="ORF">ABID41_002398</name>
</gene>
<accession>A0ABV2EJT2</accession>
<protein>
    <submittedName>
        <fullName evidence="3">Flagellar biosynthesis/type III secretory pathway M-ring protein FliF/YscJ</fullName>
    </submittedName>
</protein>
<evidence type="ECO:0000256" key="1">
    <source>
        <dbReference type="SAM" id="MobiDB-lite"/>
    </source>
</evidence>
<dbReference type="RefSeq" id="WP_354297775.1">
    <property type="nucleotide sequence ID" value="NZ_JBEPLU010000002.1"/>
</dbReference>
<evidence type="ECO:0000256" key="2">
    <source>
        <dbReference type="SAM" id="Phobius"/>
    </source>
</evidence>
<feature type="compositionally biased region" description="Polar residues" evidence="1">
    <location>
        <begin position="54"/>
        <end position="63"/>
    </location>
</feature>
<keyword evidence="4" id="KW-1185">Reference proteome</keyword>
<feature type="region of interest" description="Disordered" evidence="1">
    <location>
        <begin position="49"/>
        <end position="97"/>
    </location>
</feature>
<dbReference type="Proteomes" id="UP001549110">
    <property type="component" value="Unassembled WGS sequence"/>
</dbReference>
<sequence>MTPSEFRRLFSPAHWALVAAGLVACLAVIAALIWFATAPGRERARAAEARAEAQMSQARTSSAADAVESAGRQALAEDQIHRNTEASENAIRNAPASQRTGVALDELCMRKSARHDPQCAGRVFDYDAAGVAARSR</sequence>
<comment type="caution">
    <text evidence="3">The sequence shown here is derived from an EMBL/GenBank/DDBJ whole genome shotgun (WGS) entry which is preliminary data.</text>
</comment>
<dbReference type="PROSITE" id="PS51257">
    <property type="entry name" value="PROKAR_LIPOPROTEIN"/>
    <property type="match status" value="1"/>
</dbReference>
<keyword evidence="2" id="KW-0472">Membrane</keyword>
<proteinExistence type="predicted"/>
<keyword evidence="3" id="KW-0969">Cilium</keyword>
<keyword evidence="2" id="KW-0812">Transmembrane</keyword>
<feature type="transmembrane region" description="Helical" evidence="2">
    <location>
        <begin position="12"/>
        <end position="35"/>
    </location>
</feature>
<evidence type="ECO:0000313" key="4">
    <source>
        <dbReference type="Proteomes" id="UP001549110"/>
    </source>
</evidence>
<keyword evidence="3" id="KW-0282">Flagellum</keyword>